<organism evidence="1 2">
    <name type="scientific">Rubrobacter tropicus</name>
    <dbReference type="NCBI Taxonomy" id="2653851"/>
    <lineage>
        <taxon>Bacteria</taxon>
        <taxon>Bacillati</taxon>
        <taxon>Actinomycetota</taxon>
        <taxon>Rubrobacteria</taxon>
        <taxon>Rubrobacterales</taxon>
        <taxon>Rubrobacteraceae</taxon>
        <taxon>Rubrobacter</taxon>
    </lineage>
</organism>
<dbReference type="KEGG" id="rub:GBA63_18550"/>
<protein>
    <submittedName>
        <fullName evidence="1">Uncharacterized protein</fullName>
    </submittedName>
</protein>
<reference evidence="1 2" key="1">
    <citation type="submission" date="2019-10" db="EMBL/GenBank/DDBJ databases">
        <title>Rubrobacter sp nov SCSIO 52090 isolated from a deep-sea sediment in the South China Sea.</title>
        <authorList>
            <person name="Chen R.W."/>
        </authorList>
    </citation>
    <scope>NUCLEOTIDE SEQUENCE [LARGE SCALE GENOMIC DNA]</scope>
    <source>
        <strain evidence="1 2">SCSIO 52909</strain>
    </source>
</reference>
<dbReference type="RefSeq" id="WP_166178576.1">
    <property type="nucleotide sequence ID" value="NZ_CP045119.1"/>
</dbReference>
<dbReference type="EMBL" id="CP045119">
    <property type="protein sequence ID" value="QIN84417.1"/>
    <property type="molecule type" value="Genomic_DNA"/>
</dbReference>
<proteinExistence type="predicted"/>
<evidence type="ECO:0000313" key="1">
    <source>
        <dbReference type="EMBL" id="QIN84417.1"/>
    </source>
</evidence>
<keyword evidence="2" id="KW-1185">Reference proteome</keyword>
<name>A0A6G8QDU0_9ACTN</name>
<accession>A0A6G8QDU0</accession>
<dbReference type="AlphaFoldDB" id="A0A6G8QDU0"/>
<dbReference type="Proteomes" id="UP000501452">
    <property type="component" value="Chromosome"/>
</dbReference>
<gene>
    <name evidence="1" type="ORF">GBA63_18550</name>
</gene>
<evidence type="ECO:0000313" key="2">
    <source>
        <dbReference type="Proteomes" id="UP000501452"/>
    </source>
</evidence>
<sequence length="287" mass="30571">MNPHGNRLWSLGTVFAAALVLAALMLAALAVLSPRPAAAHSGDRDHVHSPSYRDRFDVMKAANETGTGLVSVTTAIEDSDRPTVHDATIEFGTAESYPAASSYRCRIDGGSWKVCTSPVTYRGLALEVEHTFEVKGTSRGITGSPVASTWTTVNETAPEQGLGLVIPEVFYGLQLDEVFGHVFGNEYAGLSGHDHQGSPAYSRFSVGGSRDVSFLYAGSEPDSVIEVCNRTPDNASAKGTAWNNQTANWHVAIARNDGNCNATYTNANHESHWTTNALVGSGGESFH</sequence>